<reference evidence="2" key="1">
    <citation type="submission" date="2022-12" db="EMBL/GenBank/DDBJ databases">
        <title>Draft genome assemblies for two species of Escallonia (Escalloniales).</title>
        <authorList>
            <person name="Chanderbali A."/>
            <person name="Dervinis C."/>
            <person name="Anghel I."/>
            <person name="Soltis D."/>
            <person name="Soltis P."/>
            <person name="Zapata F."/>
        </authorList>
    </citation>
    <scope>NUCLEOTIDE SEQUENCE</scope>
    <source>
        <strain evidence="2">UCBG92.1500</strain>
        <tissue evidence="2">Leaf</tissue>
    </source>
</reference>
<keyword evidence="3" id="KW-1185">Reference proteome</keyword>
<comment type="caution">
    <text evidence="2">The sequence shown here is derived from an EMBL/GenBank/DDBJ whole genome shotgun (WGS) entry which is preliminary data.</text>
</comment>
<dbReference type="Pfam" id="PF01582">
    <property type="entry name" value="TIR"/>
    <property type="match status" value="1"/>
</dbReference>
<dbReference type="Gene3D" id="3.40.50.10140">
    <property type="entry name" value="Toll/interleukin-1 receptor homology (TIR) domain"/>
    <property type="match status" value="1"/>
</dbReference>
<dbReference type="PANTHER" id="PTHR31052">
    <property type="entry name" value="COBRA-LIKE PROTEIN 7"/>
    <property type="match status" value="1"/>
</dbReference>
<dbReference type="InterPro" id="IPR000157">
    <property type="entry name" value="TIR_dom"/>
</dbReference>
<feature type="domain" description="TIR" evidence="1">
    <location>
        <begin position="6"/>
        <end position="59"/>
    </location>
</feature>
<organism evidence="2 3">
    <name type="scientific">Escallonia rubra</name>
    <dbReference type="NCBI Taxonomy" id="112253"/>
    <lineage>
        <taxon>Eukaryota</taxon>
        <taxon>Viridiplantae</taxon>
        <taxon>Streptophyta</taxon>
        <taxon>Embryophyta</taxon>
        <taxon>Tracheophyta</taxon>
        <taxon>Spermatophyta</taxon>
        <taxon>Magnoliopsida</taxon>
        <taxon>eudicotyledons</taxon>
        <taxon>Gunneridae</taxon>
        <taxon>Pentapetalae</taxon>
        <taxon>asterids</taxon>
        <taxon>campanulids</taxon>
        <taxon>Escalloniales</taxon>
        <taxon>Escalloniaceae</taxon>
        <taxon>Escallonia</taxon>
    </lineage>
</organism>
<dbReference type="Proteomes" id="UP001187471">
    <property type="component" value="Unassembled WGS sequence"/>
</dbReference>
<sequence>MATEPKHDVFICFRGRDCRDEFLPNLVKSLKRAGIVPFLDEDTEKGVGIRPQLLAAIEEFAGVSFPSALKLKSKIPPDLRSDPKAQPYRFESTLTMLNNGLEELKSWQVFVGFQHDEYLVFASNAVLADGSSVPGLVGNGTVFAGYPSGDLKTGIETAGDLTQMSARGRISWGLEEIIDKET</sequence>
<dbReference type="InterPro" id="IPR035897">
    <property type="entry name" value="Toll_tir_struct_dom_sf"/>
</dbReference>
<dbReference type="AlphaFoldDB" id="A0AA88RFW9"/>
<protein>
    <recommendedName>
        <fullName evidence="1">TIR domain-containing protein</fullName>
    </recommendedName>
</protein>
<dbReference type="SUPFAM" id="SSF52200">
    <property type="entry name" value="Toll/Interleukin receptor TIR domain"/>
    <property type="match status" value="1"/>
</dbReference>
<dbReference type="EMBL" id="JAVXUO010000822">
    <property type="protein sequence ID" value="KAK2988819.1"/>
    <property type="molecule type" value="Genomic_DNA"/>
</dbReference>
<gene>
    <name evidence="2" type="ORF">RJ640_022530</name>
</gene>
<dbReference type="PANTHER" id="PTHR31052:SF3">
    <property type="entry name" value="COBRA-LIKE PROTEIN 7"/>
    <property type="match status" value="1"/>
</dbReference>
<evidence type="ECO:0000313" key="3">
    <source>
        <dbReference type="Proteomes" id="UP001187471"/>
    </source>
</evidence>
<dbReference type="GO" id="GO:0007165">
    <property type="term" value="P:signal transduction"/>
    <property type="evidence" value="ECO:0007669"/>
    <property type="project" value="InterPro"/>
</dbReference>
<evidence type="ECO:0000259" key="1">
    <source>
        <dbReference type="Pfam" id="PF01582"/>
    </source>
</evidence>
<evidence type="ECO:0000313" key="2">
    <source>
        <dbReference type="EMBL" id="KAK2988819.1"/>
    </source>
</evidence>
<name>A0AA88RFW9_9ASTE</name>
<proteinExistence type="predicted"/>
<accession>A0AA88RFW9</accession>